<reference evidence="1 2" key="1">
    <citation type="journal article" date="2016" name="Nat. Commun.">
        <title>Thousands of microbial genomes shed light on interconnected biogeochemical processes in an aquifer system.</title>
        <authorList>
            <person name="Anantharaman K."/>
            <person name="Brown C.T."/>
            <person name="Hug L.A."/>
            <person name="Sharon I."/>
            <person name="Castelle C.J."/>
            <person name="Probst A.J."/>
            <person name="Thomas B.C."/>
            <person name="Singh A."/>
            <person name="Wilkins M.J."/>
            <person name="Karaoz U."/>
            <person name="Brodie E.L."/>
            <person name="Williams K.H."/>
            <person name="Hubbard S.S."/>
            <person name="Banfield J.F."/>
        </authorList>
    </citation>
    <scope>NUCLEOTIDE SEQUENCE [LARGE SCALE GENOMIC DNA]</scope>
</reference>
<gene>
    <name evidence="1" type="ORF">A2942_02510</name>
</gene>
<dbReference type="AlphaFoldDB" id="A0A1G2DGZ0"/>
<protein>
    <submittedName>
        <fullName evidence="1">Uncharacterized protein</fullName>
    </submittedName>
</protein>
<organism evidence="1 2">
    <name type="scientific">Candidatus Lloydbacteria bacterium RIFCSPLOWO2_01_FULL_50_20</name>
    <dbReference type="NCBI Taxonomy" id="1798665"/>
    <lineage>
        <taxon>Bacteria</taxon>
        <taxon>Candidatus Lloydiibacteriota</taxon>
    </lineage>
</organism>
<proteinExistence type="predicted"/>
<dbReference type="EMBL" id="MHLP01000027">
    <property type="protein sequence ID" value="OGZ12120.1"/>
    <property type="molecule type" value="Genomic_DNA"/>
</dbReference>
<comment type="caution">
    <text evidence="1">The sequence shown here is derived from an EMBL/GenBank/DDBJ whole genome shotgun (WGS) entry which is preliminary data.</text>
</comment>
<name>A0A1G2DGZ0_9BACT</name>
<dbReference type="Proteomes" id="UP000178534">
    <property type="component" value="Unassembled WGS sequence"/>
</dbReference>
<accession>A0A1G2DGZ0</accession>
<evidence type="ECO:0000313" key="1">
    <source>
        <dbReference type="EMBL" id="OGZ12120.1"/>
    </source>
</evidence>
<sequence length="176" mass="20687">MEQYWMPKRLDFKNLRLCLDNYQAESLRIRLVGSMGGTPKSNENLRGRTLDFKKGKTGLSILIDSGEVFHFPLKDYQKGFSLAYERIEPTDDGIGRVVMLSQGIDPYNQNLPEPKRSFLRTVLDHYLMEIGFEGRVNLKFHSWWQKPHWKYWAVEKPDNIREAIAKQKIEYGEEDS</sequence>
<evidence type="ECO:0000313" key="2">
    <source>
        <dbReference type="Proteomes" id="UP000178534"/>
    </source>
</evidence>